<keyword evidence="2" id="KW-1185">Reference proteome</keyword>
<dbReference type="EMBL" id="AP010968">
    <property type="protein sequence ID" value="BAJ28874.1"/>
    <property type="molecule type" value="Genomic_DNA"/>
</dbReference>
<gene>
    <name evidence="1" type="ordered locus">KSE_30630</name>
</gene>
<reference evidence="1 2" key="1">
    <citation type="journal article" date="2010" name="DNA Res.">
        <title>Genome sequence of Kitasatospora setae NBRC 14216T: an evolutionary snapshot of the family Streptomycetaceae.</title>
        <authorList>
            <person name="Ichikawa N."/>
            <person name="Oguchi A."/>
            <person name="Ikeda H."/>
            <person name="Ishikawa J."/>
            <person name="Kitani S."/>
            <person name="Watanabe Y."/>
            <person name="Nakamura S."/>
            <person name="Katano Y."/>
            <person name="Kishi E."/>
            <person name="Sasagawa M."/>
            <person name="Ankai A."/>
            <person name="Fukui S."/>
            <person name="Hashimoto Y."/>
            <person name="Kamata S."/>
            <person name="Otoguro M."/>
            <person name="Tanikawa S."/>
            <person name="Nihira T."/>
            <person name="Horinouchi S."/>
            <person name="Ohnishi Y."/>
            <person name="Hayakawa M."/>
            <person name="Kuzuyama T."/>
            <person name="Arisawa A."/>
            <person name="Nomoto F."/>
            <person name="Miura H."/>
            <person name="Takahashi Y."/>
            <person name="Fujita N."/>
        </authorList>
    </citation>
    <scope>NUCLEOTIDE SEQUENCE [LARGE SCALE GENOMIC DNA]</scope>
    <source>
        <strain evidence="2">ATCC 33774 / DSM 43861 / JCM 3304 / KCC A-0304 / NBRC 14216 / KM-6054</strain>
    </source>
</reference>
<dbReference type="STRING" id="452652.KSE_30630"/>
<dbReference type="HOGENOM" id="CLU_2806758_0_0_11"/>
<dbReference type="AlphaFoldDB" id="E4NCE3"/>
<evidence type="ECO:0000313" key="1">
    <source>
        <dbReference type="EMBL" id="BAJ28874.1"/>
    </source>
</evidence>
<name>E4NCE3_KITSK</name>
<sequence length="67" mass="7236">MSERDGPYLPSGVGELVLDRESGEVVRFMGEWGGLLWVRPVGGGTETEVRRDGLARVEANSEGEQGC</sequence>
<dbReference type="KEGG" id="ksk:KSE_30630"/>
<protein>
    <submittedName>
        <fullName evidence="1">Uncharacterized protein</fullName>
    </submittedName>
</protein>
<dbReference type="Proteomes" id="UP000007076">
    <property type="component" value="Chromosome"/>
</dbReference>
<evidence type="ECO:0000313" key="2">
    <source>
        <dbReference type="Proteomes" id="UP000007076"/>
    </source>
</evidence>
<accession>E4NCE3</accession>
<organism evidence="1 2">
    <name type="scientific">Kitasatospora setae (strain ATCC 33774 / DSM 43861 / JCM 3304 / KCC A-0304 / NBRC 14216 / KM-6054)</name>
    <name type="common">Streptomyces setae</name>
    <dbReference type="NCBI Taxonomy" id="452652"/>
    <lineage>
        <taxon>Bacteria</taxon>
        <taxon>Bacillati</taxon>
        <taxon>Actinomycetota</taxon>
        <taxon>Actinomycetes</taxon>
        <taxon>Kitasatosporales</taxon>
        <taxon>Streptomycetaceae</taxon>
        <taxon>Kitasatospora</taxon>
    </lineage>
</organism>
<proteinExistence type="predicted"/>